<dbReference type="Proteomes" id="UP000184082">
    <property type="component" value="Unassembled WGS sequence"/>
</dbReference>
<evidence type="ECO:0000313" key="3">
    <source>
        <dbReference type="Proteomes" id="UP000184082"/>
    </source>
</evidence>
<evidence type="ECO:0008006" key="4">
    <source>
        <dbReference type="Google" id="ProtNLM"/>
    </source>
</evidence>
<keyword evidence="1" id="KW-0812">Transmembrane</keyword>
<gene>
    <name evidence="2" type="ORF">SAMN02745883_01613</name>
</gene>
<evidence type="ECO:0000313" key="2">
    <source>
        <dbReference type="EMBL" id="SHK23818.1"/>
    </source>
</evidence>
<feature type="transmembrane region" description="Helical" evidence="1">
    <location>
        <begin position="7"/>
        <end position="29"/>
    </location>
</feature>
<protein>
    <recommendedName>
        <fullName evidence="4">DUF4340 domain-containing protein</fullName>
    </recommendedName>
</protein>
<dbReference type="RefSeq" id="WP_072967388.1">
    <property type="nucleotide sequence ID" value="NZ_FRAJ01000012.1"/>
</dbReference>
<accession>A0A1M6QUP0</accession>
<sequence>MKARKKFLYGVLFLIGLAVISGIMTFLLVNGKEGRKIEADKKQIFEEHKKDVQSIDLKREDKKNALDINKIFDDVKHIYIKNINNPTNMIEVTGEDRGFIVANFKGFKKEKSDINQFNEEVLDLESYDYEIDLIEKNIKLKLYGQNGYMLVDTNNEGSKIYKIQKSDMDNFIPILEKVYLQNLMDKLLYPIPENIYLYAEDEKAVRIINKRESKELISKFNILSIEEQQNFVGVPTLYPNYDITIKRGEDKYKFHLINNEIMLIDTPIVFLYCKYDGEIWDYISKKLPVQNNAKKDEIKYLLKADRVIVKDIEGVYDLESNSYYNIEIARCLNSSNREKLNNDKTIDEDLRLILKFIINEDIKEVLVYDNYFVYDNVKYFSKNIGEKIKSLLMVP</sequence>
<organism evidence="2 3">
    <name type="scientific">Caminicella sporogenes DSM 14501</name>
    <dbReference type="NCBI Taxonomy" id="1121266"/>
    <lineage>
        <taxon>Bacteria</taxon>
        <taxon>Bacillati</taxon>
        <taxon>Bacillota</taxon>
        <taxon>Clostridia</taxon>
        <taxon>Peptostreptococcales</taxon>
        <taxon>Caminicellaceae</taxon>
        <taxon>Caminicella</taxon>
    </lineage>
</organism>
<proteinExistence type="predicted"/>
<evidence type="ECO:0000256" key="1">
    <source>
        <dbReference type="SAM" id="Phobius"/>
    </source>
</evidence>
<dbReference type="EMBL" id="FRAJ01000012">
    <property type="protein sequence ID" value="SHK23818.1"/>
    <property type="molecule type" value="Genomic_DNA"/>
</dbReference>
<reference evidence="2 3" key="1">
    <citation type="submission" date="2016-11" db="EMBL/GenBank/DDBJ databases">
        <authorList>
            <person name="Jaros S."/>
            <person name="Januszkiewicz K."/>
            <person name="Wedrychowicz H."/>
        </authorList>
    </citation>
    <scope>NUCLEOTIDE SEQUENCE [LARGE SCALE GENOMIC DNA]</scope>
    <source>
        <strain evidence="2 3">DSM 14501</strain>
    </source>
</reference>
<dbReference type="STRING" id="1121266.SAMN02745883_01613"/>
<name>A0A1M6QUP0_9FIRM</name>
<dbReference type="AlphaFoldDB" id="A0A1M6QUP0"/>
<keyword evidence="1" id="KW-1133">Transmembrane helix</keyword>
<keyword evidence="3" id="KW-1185">Reference proteome</keyword>
<keyword evidence="1" id="KW-0472">Membrane</keyword>